<comment type="subcellular location">
    <subcellularLocation>
        <location evidence="1">Lysosome</location>
    </subcellularLocation>
</comment>
<evidence type="ECO:0000256" key="7">
    <source>
        <dbReference type="ARBA" id="ARBA00093223"/>
    </source>
</evidence>
<evidence type="ECO:0000313" key="9">
    <source>
        <dbReference type="EMBL" id="CAI9932361.1"/>
    </source>
</evidence>
<keyword evidence="11" id="KW-1185">Reference proteome</keyword>
<dbReference type="InterPro" id="IPR029058">
    <property type="entry name" value="AB_hydrolase_fold"/>
</dbReference>
<evidence type="ECO:0000256" key="8">
    <source>
        <dbReference type="ARBA" id="ARBA00093353"/>
    </source>
</evidence>
<keyword evidence="5" id="KW-0458">Lysosome</keyword>
<evidence type="ECO:0000313" key="11">
    <source>
        <dbReference type="Proteomes" id="UP001642409"/>
    </source>
</evidence>
<evidence type="ECO:0000256" key="5">
    <source>
        <dbReference type="ARBA" id="ARBA00023228"/>
    </source>
</evidence>
<comment type="catalytic activity">
    <reaction evidence="7">
        <text>S-hexadecanoyl-N-acetylcysteamine + H2O = N-acetylcysteamine + hexadecanoate + H(+)</text>
        <dbReference type="Rhea" id="RHEA:84099"/>
        <dbReference type="ChEBI" id="CHEBI:7896"/>
        <dbReference type="ChEBI" id="CHEBI:15377"/>
        <dbReference type="ChEBI" id="CHEBI:15378"/>
        <dbReference type="ChEBI" id="CHEBI:74410"/>
        <dbReference type="ChEBI" id="CHEBI:233601"/>
    </reaction>
</comment>
<dbReference type="Pfam" id="PF02089">
    <property type="entry name" value="Palm_thioest"/>
    <property type="match status" value="1"/>
</dbReference>
<organism evidence="9">
    <name type="scientific">Hexamita inflata</name>
    <dbReference type="NCBI Taxonomy" id="28002"/>
    <lineage>
        <taxon>Eukaryota</taxon>
        <taxon>Metamonada</taxon>
        <taxon>Diplomonadida</taxon>
        <taxon>Hexamitidae</taxon>
        <taxon>Hexamitinae</taxon>
        <taxon>Hexamita</taxon>
    </lineage>
</organism>
<keyword evidence="2" id="KW-0732">Signal</keyword>
<dbReference type="GO" id="GO:0005764">
    <property type="term" value="C:lysosome"/>
    <property type="evidence" value="ECO:0007669"/>
    <property type="project" value="UniProtKB-SubCell"/>
</dbReference>
<dbReference type="EMBL" id="CAXDID020000052">
    <property type="protein sequence ID" value="CAL6005697.1"/>
    <property type="molecule type" value="Genomic_DNA"/>
</dbReference>
<keyword evidence="3" id="KW-0378">Hydrolase</keyword>
<comment type="caution">
    <text evidence="9">The sequence shown here is derived from an EMBL/GenBank/DDBJ whole genome shotgun (WGS) entry which is preliminary data.</text>
</comment>
<protein>
    <recommendedName>
        <fullName evidence="6">palmitoyl-CoA hydrolase</fullName>
        <ecNumber evidence="6">3.1.2.2</ecNumber>
    </recommendedName>
</protein>
<dbReference type="PANTHER" id="PTHR11247">
    <property type="entry name" value="PALMITOYL-PROTEIN THIOESTERASE/DOLICHYLDIPHOSPHATASE 1"/>
    <property type="match status" value="1"/>
</dbReference>
<evidence type="ECO:0000313" key="10">
    <source>
        <dbReference type="EMBL" id="CAL6005697.1"/>
    </source>
</evidence>
<evidence type="ECO:0000256" key="1">
    <source>
        <dbReference type="ARBA" id="ARBA00004371"/>
    </source>
</evidence>
<reference evidence="9" key="1">
    <citation type="submission" date="2023-06" db="EMBL/GenBank/DDBJ databases">
        <authorList>
            <person name="Kurt Z."/>
        </authorList>
    </citation>
    <scope>NUCLEOTIDE SEQUENCE</scope>
</reference>
<name>A0AA86P7Q9_9EUKA</name>
<dbReference type="GO" id="GO:0016790">
    <property type="term" value="F:thiolester hydrolase activity"/>
    <property type="evidence" value="ECO:0007669"/>
    <property type="project" value="TreeGrafter"/>
</dbReference>
<proteinExistence type="predicted"/>
<dbReference type="Gene3D" id="3.40.50.1820">
    <property type="entry name" value="alpha/beta hydrolase"/>
    <property type="match status" value="1"/>
</dbReference>
<dbReference type="Proteomes" id="UP001642409">
    <property type="component" value="Unassembled WGS sequence"/>
</dbReference>
<dbReference type="SUPFAM" id="SSF53474">
    <property type="entry name" value="alpha/beta-Hydrolases"/>
    <property type="match status" value="1"/>
</dbReference>
<reference evidence="10 11" key="2">
    <citation type="submission" date="2024-07" db="EMBL/GenBank/DDBJ databases">
        <authorList>
            <person name="Akdeniz Z."/>
        </authorList>
    </citation>
    <scope>NUCLEOTIDE SEQUENCE [LARGE SCALE GENOMIC DNA]</scope>
</reference>
<dbReference type="EMBL" id="CATOUU010000517">
    <property type="protein sequence ID" value="CAI9932361.1"/>
    <property type="molecule type" value="Genomic_DNA"/>
</dbReference>
<dbReference type="PANTHER" id="PTHR11247:SF27">
    <property type="entry name" value="LYSOSOMAL THIOESTERASE PPT2"/>
    <property type="match status" value="1"/>
</dbReference>
<keyword evidence="4" id="KW-0325">Glycoprotein</keyword>
<gene>
    <name evidence="10" type="ORF">HINF_LOCUS19623</name>
    <name evidence="9" type="ORF">HINF_LOCUS20006</name>
</gene>
<evidence type="ECO:0000256" key="6">
    <source>
        <dbReference type="ARBA" id="ARBA00038848"/>
    </source>
</evidence>
<evidence type="ECO:0000256" key="4">
    <source>
        <dbReference type="ARBA" id="ARBA00023180"/>
    </source>
</evidence>
<dbReference type="AlphaFoldDB" id="A0AA86P7Q9"/>
<evidence type="ECO:0000256" key="3">
    <source>
        <dbReference type="ARBA" id="ARBA00022801"/>
    </source>
</evidence>
<evidence type="ECO:0000256" key="2">
    <source>
        <dbReference type="ARBA" id="ARBA00022729"/>
    </source>
</evidence>
<sequence>MARDHFEKFDWFSGNAFLTGSITDGLYNGKSDGLYKQGTFSRYILIDWYFKSCVSIYNIIYSISKLHTKTLILLNIVSKQPPVVVMHGIMSGKDGMNNMIRFLKDVIPDLYVLNCEVGNGYNDTLFLNMYSSVQDLTNCIVNDPNVADGFISLGFSQGGYLLRSYLENRTASQPKVLRFITLSSPLAGYFCGVHAPCGELPTLPAIINSLINDLEYTDFIQNLVTASSYWRNPYQIPEYLSYGPHLSLLDNEHSFNQQYKQNFLEPDKFVLFGSENDGVISPWQSAWFGFFNDGNDQNVLQMEERNVYAEDLFGLKTLNDEGRIVRIRSGMDHVSNVENEAFVKEQVAPWVKMDV</sequence>
<comment type="function">
    <text evidence="8">Catalyzes the cleavage of thioester bonds from S-palmitoyl-CoA or S-palmitoyl-N-acetylcysteamine (unbranched structures) but does not have activity against palmitoylcysteine or palmitoylated proteins, branched structures or bulky head groups. Conversely, hydrolyzes both long and short chain fatty acyl-CoA substrate.</text>
</comment>
<dbReference type="EC" id="3.1.2.2" evidence="6"/>
<accession>A0AA86P7Q9</accession>